<dbReference type="EMBL" id="JXKH01000001">
    <property type="protein sequence ID" value="OJG19856.1"/>
    <property type="molecule type" value="Genomic_DNA"/>
</dbReference>
<gene>
    <name evidence="4" type="ORF">RU97_GL000089</name>
</gene>
<dbReference type="AlphaFoldDB" id="A0A1L8RJC7"/>
<dbReference type="SUPFAM" id="SSF54403">
    <property type="entry name" value="Cystatin/monellin"/>
    <property type="match status" value="2"/>
</dbReference>
<dbReference type="STRING" id="214095.RU97_GL000089"/>
<keyword evidence="1" id="KW-0472">Membrane</keyword>
<keyword evidence="5" id="KW-1185">Reference proteome</keyword>
<evidence type="ECO:0000313" key="4">
    <source>
        <dbReference type="EMBL" id="OJG19856.1"/>
    </source>
</evidence>
<name>A0A1L8RJC7_9ENTE</name>
<sequence>MTNERERRIQRILIGVIVFLLSFILLTSVLYVRSTRPMRQAKEEATTIAKKYAKLETVDRFYWFNRQDTYFSLLGKNDKDQAIAVIIPETGEKVTILDQKEGLSEDEIRELAFQEYQPDKILKVELGLEDQKPVWEVTLRRDGALSYILLDFKDGKEVKVIQDI</sequence>
<organism evidence="4 5">
    <name type="scientific">Enterococcus canis</name>
    <dbReference type="NCBI Taxonomy" id="214095"/>
    <lineage>
        <taxon>Bacteria</taxon>
        <taxon>Bacillati</taxon>
        <taxon>Bacillota</taxon>
        <taxon>Bacilli</taxon>
        <taxon>Lactobacillales</taxon>
        <taxon>Enterococcaceae</taxon>
        <taxon>Enterococcus</taxon>
    </lineage>
</organism>
<evidence type="ECO:0000259" key="3">
    <source>
        <dbReference type="Pfam" id="PF17881"/>
    </source>
</evidence>
<dbReference type="Pfam" id="PF17881">
    <property type="entry name" value="TseB"/>
    <property type="match status" value="1"/>
</dbReference>
<evidence type="ECO:0000313" key="5">
    <source>
        <dbReference type="Proteomes" id="UP000181884"/>
    </source>
</evidence>
<dbReference type="Pfam" id="PF03413">
    <property type="entry name" value="PepSY"/>
    <property type="match status" value="1"/>
</dbReference>
<comment type="caution">
    <text evidence="4">The sequence shown here is derived from an EMBL/GenBank/DDBJ whole genome shotgun (WGS) entry which is preliminary data.</text>
</comment>
<evidence type="ECO:0008006" key="6">
    <source>
        <dbReference type="Google" id="ProtNLM"/>
    </source>
</evidence>
<dbReference type="RefSeq" id="WP_067391377.1">
    <property type="nucleotide sequence ID" value="NZ_JXKH01000001.1"/>
</dbReference>
<reference evidence="4 5" key="1">
    <citation type="submission" date="2014-12" db="EMBL/GenBank/DDBJ databases">
        <title>Draft genome sequences of 29 type strains of Enterococci.</title>
        <authorList>
            <person name="Zhong Z."/>
            <person name="Sun Z."/>
            <person name="Liu W."/>
            <person name="Zhang W."/>
            <person name="Zhang H."/>
        </authorList>
    </citation>
    <scope>NUCLEOTIDE SEQUENCE [LARGE SCALE GENOMIC DNA]</scope>
    <source>
        <strain evidence="4 5">DSM 17029</strain>
    </source>
</reference>
<protein>
    <recommendedName>
        <fullName evidence="6">Peptidase</fullName>
    </recommendedName>
</protein>
<dbReference type="Proteomes" id="UP000181884">
    <property type="component" value="Unassembled WGS sequence"/>
</dbReference>
<dbReference type="InterPro" id="IPR041401">
    <property type="entry name" value="TseB-like_dom"/>
</dbReference>
<evidence type="ECO:0000259" key="2">
    <source>
        <dbReference type="Pfam" id="PF03413"/>
    </source>
</evidence>
<keyword evidence="1" id="KW-0812">Transmembrane</keyword>
<dbReference type="InterPro" id="IPR025711">
    <property type="entry name" value="PepSY"/>
</dbReference>
<accession>A0A1L8RJC7</accession>
<feature type="domain" description="Cell wall elongation regulator TseB-like" evidence="3">
    <location>
        <begin position="44"/>
        <end position="88"/>
    </location>
</feature>
<dbReference type="Gene3D" id="3.10.450.40">
    <property type="match status" value="2"/>
</dbReference>
<dbReference type="InterPro" id="IPR046350">
    <property type="entry name" value="Cystatin_sf"/>
</dbReference>
<proteinExistence type="predicted"/>
<evidence type="ECO:0000256" key="1">
    <source>
        <dbReference type="SAM" id="Phobius"/>
    </source>
</evidence>
<feature type="domain" description="PepSY" evidence="2">
    <location>
        <begin position="103"/>
        <end position="160"/>
    </location>
</feature>
<keyword evidence="1" id="KW-1133">Transmembrane helix</keyword>
<feature type="transmembrane region" description="Helical" evidence="1">
    <location>
        <begin position="12"/>
        <end position="32"/>
    </location>
</feature>